<reference evidence="1 2" key="1">
    <citation type="submission" date="2009-07" db="EMBL/GenBank/DDBJ databases">
        <authorList>
            <person name="Madupu R."/>
            <person name="Sebastian Y."/>
            <person name="Durkin A.S."/>
            <person name="Torralba M."/>
            <person name="Methe B."/>
            <person name="Sutton G.G."/>
            <person name="Strausberg R.L."/>
            <person name="Nelson K.E."/>
        </authorList>
    </citation>
    <scope>NUCLEOTIDE SEQUENCE [LARGE SCALE GENOMIC DNA]</scope>
    <source>
        <strain evidence="1 2">RM3268</strain>
    </source>
</reference>
<dbReference type="EMBL" id="ACYG01000027">
    <property type="protein sequence ID" value="EEV17101.1"/>
    <property type="molecule type" value="Genomic_DNA"/>
</dbReference>
<comment type="caution">
    <text evidence="1">The sequence shown here is derived from an EMBL/GenBank/DDBJ whole genome shotgun (WGS) entry which is preliminary data.</text>
</comment>
<sequence>MRDKIFVEGFWFVIKSGISSNFVREIYRFCDKVSVASLWNFTLI</sequence>
<accession>C8PJJ6</accession>
<organism evidence="1 2">
    <name type="scientific">Campylobacter gracilis RM3268</name>
    <dbReference type="NCBI Taxonomy" id="553220"/>
    <lineage>
        <taxon>Bacteria</taxon>
        <taxon>Pseudomonadati</taxon>
        <taxon>Campylobacterota</taxon>
        <taxon>Epsilonproteobacteria</taxon>
        <taxon>Campylobacterales</taxon>
        <taxon>Campylobacteraceae</taxon>
        <taxon>Campylobacter</taxon>
    </lineage>
</organism>
<protein>
    <submittedName>
        <fullName evidence="1">Uncharacterized protein</fullName>
    </submittedName>
</protein>
<evidence type="ECO:0000313" key="1">
    <source>
        <dbReference type="EMBL" id="EEV17101.1"/>
    </source>
</evidence>
<proteinExistence type="predicted"/>
<keyword evidence="2" id="KW-1185">Reference proteome</keyword>
<dbReference type="Proteomes" id="UP000005709">
    <property type="component" value="Unassembled WGS sequence"/>
</dbReference>
<name>C8PJJ6_9BACT</name>
<dbReference type="AlphaFoldDB" id="C8PJJ6"/>
<gene>
    <name evidence="1" type="ORF">CAMGR0001_1396</name>
</gene>
<evidence type="ECO:0000313" key="2">
    <source>
        <dbReference type="Proteomes" id="UP000005709"/>
    </source>
</evidence>